<dbReference type="AlphaFoldDB" id="A0A7S4JVV7"/>
<proteinExistence type="predicted"/>
<sequence length="442" mass="46407">MADVLPKDEKERGSETAGAPAEAESRRHDGGGDHEDQPAGTDEGDESGGTEEPAAVEAVTDDGGGSAEGPTEKEKAPPPNSSEPPVDDSSAGAAEAGVEMAGKRLGRKDVEEIPPGMIESATSLADMEKSPGPAAAGKDGDGGGIKHRGEKRPAAAEATPPTPPPTEKPPPPNQISRQGGSGGTGPEPANLGAAGDAARKKAGKQRRAQRQKQQLQGAAAGPAGARGVQPQPRRVQQRHAVPRGQQQPVQPENRAPGQQQQPPQQQVPPPQHYHYPKMAAPTVGAPSTVVQMNLRDVLLADRARHLRRQHQQQEQEFRTLSRYQQLQFSPLTAAAPATAALLPRQYPLPPQPQQQQQEIDPFDANLDAIFGPTTGEYSSSSSSSSSSRHYDASEESAGSSSGIDDSLHYVDGCQVMEDDMGALDAGNTDFDDFLRLSDIAGV</sequence>
<reference evidence="2" key="1">
    <citation type="submission" date="2021-01" db="EMBL/GenBank/DDBJ databases">
        <authorList>
            <person name="Corre E."/>
            <person name="Pelletier E."/>
            <person name="Niang G."/>
            <person name="Scheremetjew M."/>
            <person name="Finn R."/>
            <person name="Kale V."/>
            <person name="Holt S."/>
            <person name="Cochrane G."/>
            <person name="Meng A."/>
            <person name="Brown T."/>
            <person name="Cohen L."/>
        </authorList>
    </citation>
    <scope>NUCLEOTIDE SEQUENCE</scope>
    <source>
        <strain evidence="2">Isolate 1302-5</strain>
    </source>
</reference>
<feature type="compositionally biased region" description="Basic and acidic residues" evidence="1">
    <location>
        <begin position="1"/>
        <end position="14"/>
    </location>
</feature>
<feature type="compositionally biased region" description="Basic residues" evidence="1">
    <location>
        <begin position="200"/>
        <end position="210"/>
    </location>
</feature>
<dbReference type="EMBL" id="HBKQ01050492">
    <property type="protein sequence ID" value="CAE2275943.1"/>
    <property type="molecule type" value="Transcribed_RNA"/>
</dbReference>
<feature type="compositionally biased region" description="Low complexity" evidence="1">
    <location>
        <begin position="378"/>
        <end position="387"/>
    </location>
</feature>
<feature type="compositionally biased region" description="Basic and acidic residues" evidence="1">
    <location>
        <begin position="23"/>
        <end position="37"/>
    </location>
</feature>
<organism evidence="2">
    <name type="scientific">Odontella aurita</name>
    <dbReference type="NCBI Taxonomy" id="265563"/>
    <lineage>
        <taxon>Eukaryota</taxon>
        <taxon>Sar</taxon>
        <taxon>Stramenopiles</taxon>
        <taxon>Ochrophyta</taxon>
        <taxon>Bacillariophyta</taxon>
        <taxon>Mediophyceae</taxon>
        <taxon>Biddulphiophycidae</taxon>
        <taxon>Eupodiscales</taxon>
        <taxon>Odontellaceae</taxon>
        <taxon>Odontella</taxon>
    </lineage>
</organism>
<feature type="compositionally biased region" description="Low complexity" evidence="1">
    <location>
        <begin position="87"/>
        <end position="99"/>
    </location>
</feature>
<evidence type="ECO:0000256" key="1">
    <source>
        <dbReference type="SAM" id="MobiDB-lite"/>
    </source>
</evidence>
<gene>
    <name evidence="2" type="ORF">OAUR00152_LOCUS34843</name>
</gene>
<feature type="region of interest" description="Disordered" evidence="1">
    <location>
        <begin position="1"/>
        <end position="284"/>
    </location>
</feature>
<protein>
    <submittedName>
        <fullName evidence="2">Uncharacterized protein</fullName>
    </submittedName>
</protein>
<accession>A0A7S4JVV7</accession>
<evidence type="ECO:0000313" key="2">
    <source>
        <dbReference type="EMBL" id="CAE2275943.1"/>
    </source>
</evidence>
<feature type="compositionally biased region" description="Pro residues" evidence="1">
    <location>
        <begin position="160"/>
        <end position="173"/>
    </location>
</feature>
<name>A0A7S4JVV7_9STRA</name>
<feature type="region of interest" description="Disordered" evidence="1">
    <location>
        <begin position="366"/>
        <end position="405"/>
    </location>
</feature>
<feature type="compositionally biased region" description="Low complexity" evidence="1">
    <location>
        <begin position="211"/>
        <end position="234"/>
    </location>
</feature>